<feature type="domain" description="MCM C-terminal AAA(+) ATPase" evidence="14">
    <location>
        <begin position="411"/>
        <end position="617"/>
    </location>
</feature>
<feature type="region of interest" description="Disordered" evidence="13">
    <location>
        <begin position="38"/>
        <end position="64"/>
    </location>
</feature>
<dbReference type="Gene3D" id="1.20.58.870">
    <property type="match status" value="1"/>
</dbReference>
<feature type="compositionally biased region" description="Basic and acidic residues" evidence="13">
    <location>
        <begin position="788"/>
        <end position="800"/>
    </location>
</feature>
<dbReference type="EC" id="3.6.4.12" evidence="12"/>
<feature type="compositionally biased region" description="Low complexity" evidence="13">
    <location>
        <begin position="809"/>
        <end position="818"/>
    </location>
</feature>
<name>A0A7S2W8B6_9STRA</name>
<dbReference type="Pfam" id="PF14551">
    <property type="entry name" value="MCM_N"/>
    <property type="match status" value="1"/>
</dbReference>
<dbReference type="GO" id="GO:0006270">
    <property type="term" value="P:DNA replication initiation"/>
    <property type="evidence" value="ECO:0007669"/>
    <property type="project" value="UniProtKB-UniRule"/>
</dbReference>
<evidence type="ECO:0000259" key="14">
    <source>
        <dbReference type="PROSITE" id="PS50051"/>
    </source>
</evidence>
<dbReference type="SUPFAM" id="SSF52540">
    <property type="entry name" value="P-loop containing nucleoside triphosphate hydrolases"/>
    <property type="match status" value="1"/>
</dbReference>
<dbReference type="SUPFAM" id="SSF50249">
    <property type="entry name" value="Nucleic acid-binding proteins"/>
    <property type="match status" value="1"/>
</dbReference>
<dbReference type="PROSITE" id="PS50051">
    <property type="entry name" value="MCM_2"/>
    <property type="match status" value="1"/>
</dbReference>
<dbReference type="PANTHER" id="PTHR11630">
    <property type="entry name" value="DNA REPLICATION LICENSING FACTOR MCM FAMILY MEMBER"/>
    <property type="match status" value="1"/>
</dbReference>
<keyword evidence="7 11" id="KW-0067">ATP-binding</keyword>
<evidence type="ECO:0000256" key="2">
    <source>
        <dbReference type="ARBA" id="ARBA00008010"/>
    </source>
</evidence>
<dbReference type="GO" id="GO:0042555">
    <property type="term" value="C:MCM complex"/>
    <property type="evidence" value="ECO:0007669"/>
    <property type="project" value="UniProtKB-UniRule"/>
</dbReference>
<reference evidence="15" key="1">
    <citation type="submission" date="2021-01" db="EMBL/GenBank/DDBJ databases">
        <authorList>
            <person name="Corre E."/>
            <person name="Pelletier E."/>
            <person name="Niang G."/>
            <person name="Scheremetjew M."/>
            <person name="Finn R."/>
            <person name="Kale V."/>
            <person name="Holt S."/>
            <person name="Cochrane G."/>
            <person name="Meng A."/>
            <person name="Brown T."/>
            <person name="Cohen L."/>
        </authorList>
    </citation>
    <scope>NUCLEOTIDE SEQUENCE</scope>
    <source>
        <strain evidence="15">NY070348D</strain>
    </source>
</reference>
<accession>A0A7S2W8B6</accession>
<dbReference type="PANTHER" id="PTHR11630:SF43">
    <property type="entry name" value="DNA REPLICATION LICENSING FACTOR MCM6"/>
    <property type="match status" value="1"/>
</dbReference>
<evidence type="ECO:0000256" key="10">
    <source>
        <dbReference type="ARBA" id="ARBA00023306"/>
    </source>
</evidence>
<evidence type="ECO:0000256" key="11">
    <source>
        <dbReference type="RuleBase" id="RU004070"/>
    </source>
</evidence>
<keyword evidence="6 12" id="KW-0347">Helicase</keyword>
<evidence type="ECO:0000256" key="3">
    <source>
        <dbReference type="ARBA" id="ARBA00022705"/>
    </source>
</evidence>
<evidence type="ECO:0000256" key="13">
    <source>
        <dbReference type="SAM" id="MobiDB-lite"/>
    </source>
</evidence>
<dbReference type="InterPro" id="IPR027417">
    <property type="entry name" value="P-loop_NTPase"/>
</dbReference>
<dbReference type="Gene3D" id="3.40.50.300">
    <property type="entry name" value="P-loop containing nucleotide triphosphate hydrolases"/>
    <property type="match status" value="1"/>
</dbReference>
<dbReference type="SMART" id="SM00350">
    <property type="entry name" value="MCM"/>
    <property type="match status" value="1"/>
</dbReference>
<dbReference type="InterPro" id="IPR001208">
    <property type="entry name" value="MCM_dom"/>
</dbReference>
<dbReference type="PRINTS" id="PR01657">
    <property type="entry name" value="MCMFAMILY"/>
</dbReference>
<dbReference type="FunFam" id="2.20.28.10:FF:000003">
    <property type="entry name" value="DNA helicase"/>
    <property type="match status" value="1"/>
</dbReference>
<dbReference type="InterPro" id="IPR041024">
    <property type="entry name" value="Mcm6_C"/>
</dbReference>
<comment type="subunit">
    <text evidence="12">Component of the MCM2-7 complex.</text>
</comment>
<dbReference type="PROSITE" id="PS00847">
    <property type="entry name" value="MCM_1"/>
    <property type="match status" value="1"/>
</dbReference>
<feature type="region of interest" description="Disordered" evidence="13">
    <location>
        <begin position="774"/>
        <end position="835"/>
    </location>
</feature>
<dbReference type="InterPro" id="IPR008049">
    <property type="entry name" value="MCM6"/>
</dbReference>
<keyword evidence="9" id="KW-0539">Nucleus</keyword>
<dbReference type="CDD" id="cd17757">
    <property type="entry name" value="MCM6"/>
    <property type="match status" value="1"/>
</dbReference>
<evidence type="ECO:0000256" key="1">
    <source>
        <dbReference type="ARBA" id="ARBA00004123"/>
    </source>
</evidence>
<dbReference type="PRINTS" id="PR01662">
    <property type="entry name" value="MCMPROTEIN6"/>
</dbReference>
<evidence type="ECO:0000256" key="7">
    <source>
        <dbReference type="ARBA" id="ARBA00022840"/>
    </source>
</evidence>
<dbReference type="AlphaFoldDB" id="A0A7S2W8B6"/>
<feature type="region of interest" description="Disordered" evidence="13">
    <location>
        <begin position="298"/>
        <end position="319"/>
    </location>
</feature>
<evidence type="ECO:0000313" key="15">
    <source>
        <dbReference type="EMBL" id="CAD9671864.1"/>
    </source>
</evidence>
<comment type="similarity">
    <text evidence="2 11">Belongs to the MCM family.</text>
</comment>
<dbReference type="FunFam" id="3.40.50.300:FF:000826">
    <property type="entry name" value="Replicative DNA helicase Mcm"/>
    <property type="match status" value="1"/>
</dbReference>
<dbReference type="GO" id="GO:0016787">
    <property type="term" value="F:hydrolase activity"/>
    <property type="evidence" value="ECO:0007669"/>
    <property type="project" value="UniProtKB-KW"/>
</dbReference>
<feature type="compositionally biased region" description="Acidic residues" evidence="13">
    <location>
        <begin position="40"/>
        <end position="52"/>
    </location>
</feature>
<dbReference type="InterPro" id="IPR033762">
    <property type="entry name" value="MCM_OB"/>
</dbReference>
<evidence type="ECO:0000256" key="5">
    <source>
        <dbReference type="ARBA" id="ARBA00022801"/>
    </source>
</evidence>
<comment type="catalytic activity">
    <reaction evidence="12">
        <text>ATP + H2O = ADP + phosphate + H(+)</text>
        <dbReference type="Rhea" id="RHEA:13065"/>
        <dbReference type="ChEBI" id="CHEBI:15377"/>
        <dbReference type="ChEBI" id="CHEBI:15378"/>
        <dbReference type="ChEBI" id="CHEBI:30616"/>
        <dbReference type="ChEBI" id="CHEBI:43474"/>
        <dbReference type="ChEBI" id="CHEBI:456216"/>
        <dbReference type="EC" id="3.6.4.12"/>
    </reaction>
</comment>
<proteinExistence type="inferred from homology"/>
<organism evidence="15">
    <name type="scientific">Mucochytrium quahogii</name>
    <dbReference type="NCBI Taxonomy" id="96639"/>
    <lineage>
        <taxon>Eukaryota</taxon>
        <taxon>Sar</taxon>
        <taxon>Stramenopiles</taxon>
        <taxon>Bigyra</taxon>
        <taxon>Labyrinthulomycetes</taxon>
        <taxon>Thraustochytrida</taxon>
        <taxon>Thraustochytriidae</taxon>
        <taxon>Mucochytrium</taxon>
    </lineage>
</organism>
<dbReference type="GO" id="GO:0000727">
    <property type="term" value="P:double-strand break repair via break-induced replication"/>
    <property type="evidence" value="ECO:0007669"/>
    <property type="project" value="TreeGrafter"/>
</dbReference>
<dbReference type="InterPro" id="IPR018525">
    <property type="entry name" value="MCM_CS"/>
</dbReference>
<evidence type="ECO:0000256" key="9">
    <source>
        <dbReference type="ARBA" id="ARBA00023242"/>
    </source>
</evidence>
<dbReference type="Gene3D" id="3.30.1640.10">
    <property type="entry name" value="mini-chromosome maintenance (MCM) complex, chain A, domain 1"/>
    <property type="match status" value="1"/>
</dbReference>
<keyword evidence="4 11" id="KW-0547">Nucleotide-binding</keyword>
<dbReference type="GO" id="GO:0003697">
    <property type="term" value="F:single-stranded DNA binding"/>
    <property type="evidence" value="ECO:0007669"/>
    <property type="project" value="TreeGrafter"/>
</dbReference>
<dbReference type="InterPro" id="IPR012340">
    <property type="entry name" value="NA-bd_OB-fold"/>
</dbReference>
<dbReference type="EMBL" id="HBHK01006193">
    <property type="protein sequence ID" value="CAD9671864.1"/>
    <property type="molecule type" value="Transcribed_RNA"/>
</dbReference>
<dbReference type="InterPro" id="IPR031327">
    <property type="entry name" value="MCM"/>
</dbReference>
<dbReference type="InterPro" id="IPR027925">
    <property type="entry name" value="MCM_N"/>
</dbReference>
<dbReference type="GO" id="GO:0005634">
    <property type="term" value="C:nucleus"/>
    <property type="evidence" value="ECO:0007669"/>
    <property type="project" value="UniProtKB-SubCell"/>
</dbReference>
<protein>
    <recommendedName>
        <fullName evidence="12">DNA replication licensing factor MCM6</fullName>
        <ecNumber evidence="12">3.6.4.12</ecNumber>
    </recommendedName>
</protein>
<dbReference type="Pfam" id="PF00493">
    <property type="entry name" value="MCM"/>
    <property type="match status" value="1"/>
</dbReference>
<dbReference type="InterPro" id="IPR041562">
    <property type="entry name" value="MCM_lid"/>
</dbReference>
<dbReference type="Pfam" id="PF17207">
    <property type="entry name" value="MCM_OB"/>
    <property type="match status" value="1"/>
</dbReference>
<sequence>MEARDENEHEHDDKGALVQSRMVEFLSTFSIHDLFALDPEGYEDGDDDEEDLNDPRLDPNSPEYDPEFIHSISDNLYERQAYEMKSLEHSTLHVDFKHLFMKDDVLAEVVIGEYYSKAPNLNRAVQVFMNTLFPDFKFDNGSVREFFLSIYNLPQVDRVRSLRTEKIGQLVSIAATVTRSSEVRPELLFATFQCDECGTRIPDVEQQFVFTKPMKCPTKSCNNDKGRFSLLTEDSSFVDWQKLRVQENSNEVPAGSMPRSVDIILRHENVERCKPGDKCVFTGTLIAIPDTSKLKVAGDGPGMISSRQMRRNKKGDMGDGVTGLKSLGVRDMSYRLAFLACSIHSSSSRFGLGLGNGLTRLTKKQVIARMVMQQQGQNSDALEEETPEAIREQFSNEDIQELGLMATQPNLLAKMRRSIAPAVFGHEDIKLGILLMLFGGVHKRTREGIKLRGDINVCIVGDPSTAKSQFLKYVCGFLPRAIYTSGKASTAAGLTASVAKDPETGEYCVEAGALMLADNGICCIDEFDKMDEFDKVAIHEAMEQQTISITKAGIQATLNARTSILAAANPINGRYDRSKSLQQNVNLSPPIMSRFDLFFVVLDDCDESQDRIIAEHIVRVHQRRINLLIQNKDPEDLENHVHQNVDGDPGVQSQLEEEQGHVFTSGQLKSYIRYARTIDPQIPPDVQPKLVECYRKLRQGDADVNHSSYRITVRQLEALIRLSEALARLHLDTFVRPRYVQWAFNLLSNTILHIDSADIQFENAGIDARPGSALHLARGNHNEPTNEDSEKKSDGEHSSSGEDSDGENNGDNNNRSESQNQTKKHKKQKRKMSGKEYIRISNMLATFLRGKEDEARAAGTDAAVQQREVVRFYLSQREDISSEEQLVEERMLVNQIIDRLIEVDKIIMIAADSPPETEQEEEKDEDDELFPHELRMLVAHPNYVPGYKTFKL</sequence>
<dbReference type="Gene3D" id="2.20.28.10">
    <property type="match status" value="1"/>
</dbReference>
<comment type="function">
    <text evidence="12">Acts as component of the MCM2-7 complex (MCM complex) which is the replicative helicase essential for 'once per cell cycle' DNA replication initiation and elongation in eukaryotic cells. The active ATPase sites in the MCM2-7 ring are formed through the interaction surfaces of two neighboring subunits such that a critical structure of a conserved arginine finger motif is provided in trans relative to the ATP-binding site of the Walker A box of the adjacent subunit. The six ATPase active sites, however, are likely to contribute differentially to the complex helicase activity.</text>
</comment>
<comment type="subcellular location">
    <subcellularLocation>
        <location evidence="1 12">Nucleus</location>
    </subcellularLocation>
</comment>
<feature type="compositionally biased region" description="Basic residues" evidence="13">
    <location>
        <begin position="822"/>
        <end position="832"/>
    </location>
</feature>
<dbReference type="Pfam" id="PF17855">
    <property type="entry name" value="MCM_lid"/>
    <property type="match status" value="1"/>
</dbReference>
<evidence type="ECO:0000256" key="4">
    <source>
        <dbReference type="ARBA" id="ARBA00022741"/>
    </source>
</evidence>
<evidence type="ECO:0000256" key="6">
    <source>
        <dbReference type="ARBA" id="ARBA00022806"/>
    </source>
</evidence>
<keyword evidence="8 11" id="KW-0238">DNA-binding</keyword>
<keyword evidence="10 12" id="KW-0131">Cell cycle</keyword>
<gene>
    <name evidence="15" type="ORF">QSP1433_LOCUS3727</name>
</gene>
<keyword evidence="5 12" id="KW-0378">Hydrolase</keyword>
<evidence type="ECO:0000256" key="12">
    <source>
        <dbReference type="RuleBase" id="RU368064"/>
    </source>
</evidence>
<dbReference type="GO" id="GO:0005524">
    <property type="term" value="F:ATP binding"/>
    <property type="evidence" value="ECO:0007669"/>
    <property type="project" value="UniProtKB-UniRule"/>
</dbReference>
<evidence type="ECO:0000256" key="8">
    <source>
        <dbReference type="ARBA" id="ARBA00023125"/>
    </source>
</evidence>
<keyword evidence="3 12" id="KW-0235">DNA replication</keyword>
<dbReference type="Gene3D" id="2.40.50.140">
    <property type="entry name" value="Nucleic acid-binding proteins"/>
    <property type="match status" value="1"/>
</dbReference>
<dbReference type="GO" id="GO:1990518">
    <property type="term" value="F:single-stranded 3'-5' DNA helicase activity"/>
    <property type="evidence" value="ECO:0007669"/>
    <property type="project" value="TreeGrafter"/>
</dbReference>
<dbReference type="GO" id="GO:1902969">
    <property type="term" value="P:mitotic DNA replication"/>
    <property type="evidence" value="ECO:0007669"/>
    <property type="project" value="TreeGrafter"/>
</dbReference>
<dbReference type="Pfam" id="PF18263">
    <property type="entry name" value="WHD_MCM6"/>
    <property type="match status" value="1"/>
</dbReference>